<gene>
    <name evidence="4" type="ORF">FGO68_gene966</name>
</gene>
<organism evidence="4 5">
    <name type="scientific">Halteria grandinella</name>
    <dbReference type="NCBI Taxonomy" id="5974"/>
    <lineage>
        <taxon>Eukaryota</taxon>
        <taxon>Sar</taxon>
        <taxon>Alveolata</taxon>
        <taxon>Ciliophora</taxon>
        <taxon>Intramacronucleata</taxon>
        <taxon>Spirotrichea</taxon>
        <taxon>Stichotrichia</taxon>
        <taxon>Sporadotrichida</taxon>
        <taxon>Halteriidae</taxon>
        <taxon>Halteria</taxon>
    </lineage>
</organism>
<sequence>MSTQAKPILYSYWRSTASWRVRNVLSLKNVDYEYRGIDLFKEEHKNDSYKLLNPMGRVPTLIIDGVALAESVAIMEYLDETYKYRPLLPSDPLKRASTRQLVEIINSAMQPMQNIAVLDKIGNEYKQSRKEWASFWLHKGLAAYEQILKQTAGKYSVGDQITLADACIVPQVAACSRFDISLERYLLIQRVVGNLNELEEFKRARPEAQPDADKI</sequence>
<dbReference type="EMBL" id="RRYP01015130">
    <property type="protein sequence ID" value="TNV75651.1"/>
    <property type="molecule type" value="Genomic_DNA"/>
</dbReference>
<dbReference type="InterPro" id="IPR004045">
    <property type="entry name" value="Glutathione_S-Trfase_N"/>
</dbReference>
<dbReference type="CDD" id="cd03042">
    <property type="entry name" value="GST_N_Zeta"/>
    <property type="match status" value="1"/>
</dbReference>
<dbReference type="InterPro" id="IPR040079">
    <property type="entry name" value="Glutathione_S-Trfase"/>
</dbReference>
<dbReference type="SUPFAM" id="SSF52833">
    <property type="entry name" value="Thioredoxin-like"/>
    <property type="match status" value="1"/>
</dbReference>
<evidence type="ECO:0000313" key="4">
    <source>
        <dbReference type="EMBL" id="TNV75651.1"/>
    </source>
</evidence>
<dbReference type="GO" id="GO:0006559">
    <property type="term" value="P:L-phenylalanine catabolic process"/>
    <property type="evidence" value="ECO:0007669"/>
    <property type="project" value="TreeGrafter"/>
</dbReference>
<dbReference type="PROSITE" id="PS50404">
    <property type="entry name" value="GST_NTER"/>
    <property type="match status" value="1"/>
</dbReference>
<dbReference type="SFLD" id="SFLDS00019">
    <property type="entry name" value="Glutathione_Transferase_(cytos"/>
    <property type="match status" value="1"/>
</dbReference>
<evidence type="ECO:0000256" key="1">
    <source>
        <dbReference type="ARBA" id="ARBA00010007"/>
    </source>
</evidence>
<proteinExistence type="inferred from homology"/>
<dbReference type="InterPro" id="IPR036249">
    <property type="entry name" value="Thioredoxin-like_sf"/>
</dbReference>
<evidence type="ECO:0000259" key="3">
    <source>
        <dbReference type="PROSITE" id="PS50405"/>
    </source>
</evidence>
<dbReference type="InterPro" id="IPR010987">
    <property type="entry name" value="Glutathione-S-Trfase_C-like"/>
</dbReference>
<dbReference type="PROSITE" id="PS50405">
    <property type="entry name" value="GST_CTER"/>
    <property type="match status" value="1"/>
</dbReference>
<dbReference type="InterPro" id="IPR034330">
    <property type="entry name" value="GST_Zeta_C"/>
</dbReference>
<comment type="similarity">
    <text evidence="1">Belongs to the GST superfamily. Zeta family.</text>
</comment>
<dbReference type="NCBIfam" id="TIGR01262">
    <property type="entry name" value="maiA"/>
    <property type="match status" value="1"/>
</dbReference>
<dbReference type="Pfam" id="PF14497">
    <property type="entry name" value="GST_C_3"/>
    <property type="match status" value="1"/>
</dbReference>
<feature type="domain" description="GST C-terminal" evidence="3">
    <location>
        <begin position="91"/>
        <end position="214"/>
    </location>
</feature>
<dbReference type="GO" id="GO:0004364">
    <property type="term" value="F:glutathione transferase activity"/>
    <property type="evidence" value="ECO:0007669"/>
    <property type="project" value="TreeGrafter"/>
</dbReference>
<dbReference type="GO" id="GO:0016034">
    <property type="term" value="F:maleylacetoacetate isomerase activity"/>
    <property type="evidence" value="ECO:0007669"/>
    <property type="project" value="TreeGrafter"/>
</dbReference>
<reference evidence="4" key="1">
    <citation type="submission" date="2019-06" db="EMBL/GenBank/DDBJ databases">
        <authorList>
            <person name="Zheng W."/>
        </authorList>
    </citation>
    <scope>NUCLEOTIDE SEQUENCE</scope>
    <source>
        <strain evidence="4">QDHG01</strain>
    </source>
</reference>
<accession>A0A8J8SZ49</accession>
<dbReference type="Gene3D" id="3.40.30.10">
    <property type="entry name" value="Glutaredoxin"/>
    <property type="match status" value="1"/>
</dbReference>
<dbReference type="OrthoDB" id="202840at2759"/>
<protein>
    <recommendedName>
        <fullName evidence="6">Maleylacetoacetate isomerase</fullName>
    </recommendedName>
</protein>
<evidence type="ECO:0008006" key="6">
    <source>
        <dbReference type="Google" id="ProtNLM"/>
    </source>
</evidence>
<dbReference type="SUPFAM" id="SSF47616">
    <property type="entry name" value="GST C-terminal domain-like"/>
    <property type="match status" value="1"/>
</dbReference>
<dbReference type="GO" id="GO:0005737">
    <property type="term" value="C:cytoplasm"/>
    <property type="evidence" value="ECO:0007669"/>
    <property type="project" value="InterPro"/>
</dbReference>
<dbReference type="FunFam" id="1.20.1050.10:FF:000010">
    <property type="entry name" value="Maleylacetoacetate isomerase isoform 1"/>
    <property type="match status" value="1"/>
</dbReference>
<name>A0A8J8SZ49_HALGN</name>
<dbReference type="SFLD" id="SFLDG00358">
    <property type="entry name" value="Main_(cytGST)"/>
    <property type="match status" value="1"/>
</dbReference>
<dbReference type="Gene3D" id="1.20.1050.10">
    <property type="match status" value="1"/>
</dbReference>
<evidence type="ECO:0000313" key="5">
    <source>
        <dbReference type="Proteomes" id="UP000785679"/>
    </source>
</evidence>
<dbReference type="PROSITE" id="PS51354">
    <property type="entry name" value="GLUTAREDOXIN_2"/>
    <property type="match status" value="1"/>
</dbReference>
<comment type="caution">
    <text evidence="4">The sequence shown here is derived from an EMBL/GenBank/DDBJ whole genome shotgun (WGS) entry which is preliminary data.</text>
</comment>
<keyword evidence="5" id="KW-1185">Reference proteome</keyword>
<dbReference type="AlphaFoldDB" id="A0A8J8SZ49"/>
<dbReference type="GO" id="GO:0006749">
    <property type="term" value="P:glutathione metabolic process"/>
    <property type="evidence" value="ECO:0007669"/>
    <property type="project" value="TreeGrafter"/>
</dbReference>
<dbReference type="CDD" id="cd03191">
    <property type="entry name" value="GST_C_Zeta"/>
    <property type="match status" value="1"/>
</dbReference>
<evidence type="ECO:0000259" key="2">
    <source>
        <dbReference type="PROSITE" id="PS50404"/>
    </source>
</evidence>
<dbReference type="Proteomes" id="UP000785679">
    <property type="component" value="Unassembled WGS sequence"/>
</dbReference>
<feature type="domain" description="GST N-terminal" evidence="2">
    <location>
        <begin position="5"/>
        <end position="86"/>
    </location>
</feature>
<dbReference type="InterPro" id="IPR036282">
    <property type="entry name" value="Glutathione-S-Trfase_C_sf"/>
</dbReference>
<dbReference type="PANTHER" id="PTHR42673:SF4">
    <property type="entry name" value="MALEYLACETOACETATE ISOMERASE"/>
    <property type="match status" value="1"/>
</dbReference>
<dbReference type="InterPro" id="IPR005955">
    <property type="entry name" value="GST_Zeta"/>
</dbReference>
<dbReference type="InterPro" id="IPR004046">
    <property type="entry name" value="GST_C"/>
</dbReference>
<dbReference type="PANTHER" id="PTHR42673">
    <property type="entry name" value="MALEYLACETOACETATE ISOMERASE"/>
    <property type="match status" value="1"/>
</dbReference>
<dbReference type="Pfam" id="PF02798">
    <property type="entry name" value="GST_N"/>
    <property type="match status" value="1"/>
</dbReference>
<dbReference type="InterPro" id="IPR034333">
    <property type="entry name" value="GST_Zeta_N"/>
</dbReference>